<accession>A0A8J2KYX6</accession>
<evidence type="ECO:0000313" key="4">
    <source>
        <dbReference type="Proteomes" id="UP000708208"/>
    </source>
</evidence>
<name>A0A8J2KYX6_9HEXA</name>
<keyword evidence="4" id="KW-1185">Reference proteome</keyword>
<reference evidence="3" key="1">
    <citation type="submission" date="2021-06" db="EMBL/GenBank/DDBJ databases">
        <authorList>
            <person name="Hodson N. C."/>
            <person name="Mongue J. A."/>
            <person name="Jaron S. K."/>
        </authorList>
    </citation>
    <scope>NUCLEOTIDE SEQUENCE</scope>
</reference>
<evidence type="ECO:0000256" key="2">
    <source>
        <dbReference type="SAM" id="SignalP"/>
    </source>
</evidence>
<feature type="region of interest" description="Disordered" evidence="1">
    <location>
        <begin position="191"/>
        <end position="313"/>
    </location>
</feature>
<comment type="caution">
    <text evidence="3">The sequence shown here is derived from an EMBL/GenBank/DDBJ whole genome shotgun (WGS) entry which is preliminary data.</text>
</comment>
<gene>
    <name evidence="3" type="ORF">AFUS01_LOCUS32855</name>
</gene>
<feature type="region of interest" description="Disordered" evidence="1">
    <location>
        <begin position="114"/>
        <end position="159"/>
    </location>
</feature>
<dbReference type="EMBL" id="CAJVCH010526850">
    <property type="protein sequence ID" value="CAG7822592.1"/>
    <property type="molecule type" value="Genomic_DNA"/>
</dbReference>
<keyword evidence="2" id="KW-0732">Signal</keyword>
<feature type="signal peptide" evidence="2">
    <location>
        <begin position="1"/>
        <end position="20"/>
    </location>
</feature>
<feature type="compositionally biased region" description="Polar residues" evidence="1">
    <location>
        <begin position="114"/>
        <end position="131"/>
    </location>
</feature>
<feature type="chain" id="PRO_5035327339" evidence="2">
    <location>
        <begin position="21"/>
        <end position="313"/>
    </location>
</feature>
<sequence length="313" mass="34457">MLKAKVITLILLVTISGINCQYIRPIQDTWPWVSYTSSTSRPSTTTTMSSTRPAESTVAPRIRPTLAPAAPEVTFSPESDIEDDYVRVIDMKTNREYWIPRDRFWKIFGNQTRRPTRNISMPQSGSRSTRGAYSVYSPPINQPTGYSGSSSGYRPSVSPCKSGTSTSGYGWHYLCVVPISPNPCTSTNCRTNKHHHHGHSCGSHRHNTSPPVTSKPPTYPVGSSTTKSNVIPYVPGRTPSRRPTVYPSTWRPTTLVTTSTEKQTTPVSQPPKESTSTTVTSKATTSTTPPTTSTTTEAQYPDEDWDLGVTPVR</sequence>
<feature type="compositionally biased region" description="Polar residues" evidence="1">
    <location>
        <begin position="220"/>
        <end position="229"/>
    </location>
</feature>
<evidence type="ECO:0000313" key="3">
    <source>
        <dbReference type="EMBL" id="CAG7822592.1"/>
    </source>
</evidence>
<feature type="compositionally biased region" description="Polar residues" evidence="1">
    <location>
        <begin position="246"/>
        <end position="267"/>
    </location>
</feature>
<organism evidence="3 4">
    <name type="scientific">Allacma fusca</name>
    <dbReference type="NCBI Taxonomy" id="39272"/>
    <lineage>
        <taxon>Eukaryota</taxon>
        <taxon>Metazoa</taxon>
        <taxon>Ecdysozoa</taxon>
        <taxon>Arthropoda</taxon>
        <taxon>Hexapoda</taxon>
        <taxon>Collembola</taxon>
        <taxon>Symphypleona</taxon>
        <taxon>Sminthuridae</taxon>
        <taxon>Allacma</taxon>
    </lineage>
</organism>
<feature type="compositionally biased region" description="Low complexity" evidence="1">
    <location>
        <begin position="145"/>
        <end position="159"/>
    </location>
</feature>
<feature type="compositionally biased region" description="Basic residues" evidence="1">
    <location>
        <begin position="191"/>
        <end position="207"/>
    </location>
</feature>
<dbReference type="AlphaFoldDB" id="A0A8J2KYX6"/>
<dbReference type="Proteomes" id="UP000708208">
    <property type="component" value="Unassembled WGS sequence"/>
</dbReference>
<feature type="compositionally biased region" description="Low complexity" evidence="1">
    <location>
        <begin position="270"/>
        <end position="298"/>
    </location>
</feature>
<proteinExistence type="predicted"/>
<evidence type="ECO:0000256" key="1">
    <source>
        <dbReference type="SAM" id="MobiDB-lite"/>
    </source>
</evidence>
<protein>
    <submittedName>
        <fullName evidence="3">Uncharacterized protein</fullName>
    </submittedName>
</protein>